<keyword evidence="2" id="KW-0732">Signal</keyword>
<dbReference type="EMBL" id="OMOR01000001">
    <property type="protein sequence ID" value="SPH22095.1"/>
    <property type="molecule type" value="Genomic_DNA"/>
</dbReference>
<reference evidence="4 5" key="1">
    <citation type="submission" date="2018-03" db="EMBL/GenBank/DDBJ databases">
        <authorList>
            <person name="Keele B.F."/>
        </authorList>
    </citation>
    <scope>NUCLEOTIDE SEQUENCE [LARGE SCALE GENOMIC DNA]</scope>
    <source>
        <strain evidence="4 5">CECT 8599</strain>
    </source>
</reference>
<sequence>MKHYKTKRLGGVLTAVMLTLGVGGAPQSVSAQPSYLGEIFPVGFNFCPRSSLQLNGQLLAISSNSALFSLLGTIYGGDGRTTFALPDLRGRIPLHNGQGPGLSNRPIGQKAGSEVQQLTVASMPSHNHIIASVNKDGDKGGPVTDLLAKSSSSAREYHDGPPDSSMDPRMVSMTGSNLQFSIENPFLAINWCIVDAGIYPSRS</sequence>
<keyword evidence="5" id="KW-1185">Reference proteome</keyword>
<feature type="domain" description="Phage tail collar" evidence="3">
    <location>
        <begin position="37"/>
        <end position="93"/>
    </location>
</feature>
<feature type="chain" id="PRO_5015323875" description="Phage tail collar domain-containing protein" evidence="2">
    <location>
        <begin position="32"/>
        <end position="203"/>
    </location>
</feature>
<dbReference type="AlphaFoldDB" id="A0A2R8BGK0"/>
<name>A0A2R8BGK0_9RHOB</name>
<evidence type="ECO:0000259" key="3">
    <source>
        <dbReference type="Pfam" id="PF07484"/>
    </source>
</evidence>
<dbReference type="InterPro" id="IPR011083">
    <property type="entry name" value="Phage_tail_collar_dom"/>
</dbReference>
<dbReference type="RefSeq" id="WP_245926047.1">
    <property type="nucleotide sequence ID" value="NZ_OMOR01000001.1"/>
</dbReference>
<evidence type="ECO:0000256" key="1">
    <source>
        <dbReference type="SAM" id="MobiDB-lite"/>
    </source>
</evidence>
<evidence type="ECO:0000313" key="5">
    <source>
        <dbReference type="Proteomes" id="UP000244880"/>
    </source>
</evidence>
<organism evidence="4 5">
    <name type="scientific">Ascidiaceihabitans donghaensis</name>
    <dbReference type="NCBI Taxonomy" id="1510460"/>
    <lineage>
        <taxon>Bacteria</taxon>
        <taxon>Pseudomonadati</taxon>
        <taxon>Pseudomonadota</taxon>
        <taxon>Alphaproteobacteria</taxon>
        <taxon>Rhodobacterales</taxon>
        <taxon>Paracoccaceae</taxon>
        <taxon>Ascidiaceihabitans</taxon>
    </lineage>
</organism>
<dbReference type="Gene3D" id="3.90.1340.10">
    <property type="entry name" value="Phage tail collar domain"/>
    <property type="match status" value="1"/>
</dbReference>
<feature type="region of interest" description="Disordered" evidence="1">
    <location>
        <begin position="150"/>
        <end position="169"/>
    </location>
</feature>
<dbReference type="SUPFAM" id="SSF88874">
    <property type="entry name" value="Receptor-binding domain of short tail fibre protein gp12"/>
    <property type="match status" value="1"/>
</dbReference>
<evidence type="ECO:0000256" key="2">
    <source>
        <dbReference type="SAM" id="SignalP"/>
    </source>
</evidence>
<gene>
    <name evidence="4" type="ORF">ASD8599_02840</name>
</gene>
<dbReference type="Pfam" id="PF07484">
    <property type="entry name" value="Collar"/>
    <property type="match status" value="1"/>
</dbReference>
<dbReference type="InterPro" id="IPR037053">
    <property type="entry name" value="Phage_tail_collar_dom_sf"/>
</dbReference>
<proteinExistence type="predicted"/>
<evidence type="ECO:0000313" key="4">
    <source>
        <dbReference type="EMBL" id="SPH22095.1"/>
    </source>
</evidence>
<accession>A0A2R8BGK0</accession>
<feature type="signal peptide" evidence="2">
    <location>
        <begin position="1"/>
        <end position="31"/>
    </location>
</feature>
<dbReference type="Proteomes" id="UP000244880">
    <property type="component" value="Unassembled WGS sequence"/>
</dbReference>
<protein>
    <recommendedName>
        <fullName evidence="3">Phage tail collar domain-containing protein</fullName>
    </recommendedName>
</protein>